<evidence type="ECO:0000313" key="5">
    <source>
        <dbReference type="EMBL" id="KAI5423941.1"/>
    </source>
</evidence>
<evidence type="ECO:0000256" key="1">
    <source>
        <dbReference type="ARBA" id="ARBA00004911"/>
    </source>
</evidence>
<name>A0A9D4XMK3_PEA</name>
<dbReference type="GO" id="GO:0008295">
    <property type="term" value="P:spermidine biosynthetic process"/>
    <property type="evidence" value="ECO:0007669"/>
    <property type="project" value="UniProtKB-KW"/>
</dbReference>
<comment type="pathway">
    <text evidence="1">Amine and polyamine biosynthesis; S-adenosylmethioninamine biosynthesis; S-adenosylmethioninamine from S-adenosyl-L-methionine: step 1/1.</text>
</comment>
<dbReference type="Gramene" id="Psat03G0023800-T1">
    <property type="protein sequence ID" value="KAI5423941.1"/>
    <property type="gene ID" value="KIW84_030238"/>
</dbReference>
<reference evidence="5 6" key="1">
    <citation type="journal article" date="2022" name="Nat. Genet.">
        <title>Improved pea reference genome and pan-genome highlight genomic features and evolutionary characteristics.</title>
        <authorList>
            <person name="Yang T."/>
            <person name="Liu R."/>
            <person name="Luo Y."/>
            <person name="Hu S."/>
            <person name="Wang D."/>
            <person name="Wang C."/>
            <person name="Pandey M.K."/>
            <person name="Ge S."/>
            <person name="Xu Q."/>
            <person name="Li N."/>
            <person name="Li G."/>
            <person name="Huang Y."/>
            <person name="Saxena R.K."/>
            <person name="Ji Y."/>
            <person name="Li M."/>
            <person name="Yan X."/>
            <person name="He Y."/>
            <person name="Liu Y."/>
            <person name="Wang X."/>
            <person name="Xiang C."/>
            <person name="Varshney R.K."/>
            <person name="Ding H."/>
            <person name="Gao S."/>
            <person name="Zong X."/>
        </authorList>
    </citation>
    <scope>NUCLEOTIDE SEQUENCE [LARGE SCALE GENOMIC DNA]</scope>
    <source>
        <strain evidence="5 6">cv. Zhongwan 6</strain>
    </source>
</reference>
<dbReference type="PROSITE" id="PS01336">
    <property type="entry name" value="ADOMETDC"/>
    <property type="match status" value="1"/>
</dbReference>
<dbReference type="Proteomes" id="UP001058974">
    <property type="component" value="Chromosome 3"/>
</dbReference>
<keyword evidence="3" id="KW-0745">Spermidine biosynthesis</keyword>
<sequence length="291" mass="32278">MAPNTMRSQRGRYSNLFIPLTATRASVDTTPIQPVRCSSRFMGSPVHAQAPIPVRGSSNSLQNQLKQTMDKELISEMDKKVPRQVLPANFTPNANSNSSCVSVIRSYIKHAIAASITNLAKASQMQPAIKPAKMELQVRMPIAIKSYVSAIGFEGFEKRLEISFSAPGLFSDPQGRGLRSLTKSQLDEILAPAECTIVSSLANEDVDSYVLSESSLFVYAYKFNLKTCSAHDHLTKSCQQNHCNVQTCINMNRSRSNVLTTMDITSNHKHYVKQNWDLTSHQSKPTNCHNL</sequence>
<dbReference type="Pfam" id="PF01536">
    <property type="entry name" value="SAM_decarbox"/>
    <property type="match status" value="1"/>
</dbReference>
<dbReference type="Gene3D" id="3.60.90.10">
    <property type="entry name" value="S-adenosylmethionine decarboxylase"/>
    <property type="match status" value="1"/>
</dbReference>
<dbReference type="GO" id="GO:0004014">
    <property type="term" value="F:adenosylmethionine decarboxylase activity"/>
    <property type="evidence" value="ECO:0007669"/>
    <property type="project" value="InterPro"/>
</dbReference>
<comment type="similarity">
    <text evidence="2">Belongs to the eukaryotic AdoMetDC family.</text>
</comment>
<evidence type="ECO:0000256" key="3">
    <source>
        <dbReference type="ARBA" id="ARBA00023066"/>
    </source>
</evidence>
<organism evidence="5 6">
    <name type="scientific">Pisum sativum</name>
    <name type="common">Garden pea</name>
    <name type="synonym">Lathyrus oleraceus</name>
    <dbReference type="NCBI Taxonomy" id="3888"/>
    <lineage>
        <taxon>Eukaryota</taxon>
        <taxon>Viridiplantae</taxon>
        <taxon>Streptophyta</taxon>
        <taxon>Embryophyta</taxon>
        <taxon>Tracheophyta</taxon>
        <taxon>Spermatophyta</taxon>
        <taxon>Magnoliopsida</taxon>
        <taxon>eudicotyledons</taxon>
        <taxon>Gunneridae</taxon>
        <taxon>Pentapetalae</taxon>
        <taxon>rosids</taxon>
        <taxon>fabids</taxon>
        <taxon>Fabales</taxon>
        <taxon>Fabaceae</taxon>
        <taxon>Papilionoideae</taxon>
        <taxon>50 kb inversion clade</taxon>
        <taxon>NPAAA clade</taxon>
        <taxon>Hologalegina</taxon>
        <taxon>IRL clade</taxon>
        <taxon>Fabeae</taxon>
        <taxon>Lathyrus</taxon>
    </lineage>
</organism>
<comment type="caution">
    <text evidence="5">The sequence shown here is derived from an EMBL/GenBank/DDBJ whole genome shotgun (WGS) entry which is preliminary data.</text>
</comment>
<dbReference type="SUPFAM" id="SSF56276">
    <property type="entry name" value="S-adenosylmethionine decarboxylase"/>
    <property type="match status" value="1"/>
</dbReference>
<dbReference type="InterPro" id="IPR048283">
    <property type="entry name" value="AdoMetDC-like"/>
</dbReference>
<keyword evidence="4" id="KW-0620">Polyamine biosynthesis</keyword>
<dbReference type="GO" id="GO:0006597">
    <property type="term" value="P:spermine biosynthetic process"/>
    <property type="evidence" value="ECO:0007669"/>
    <property type="project" value="TreeGrafter"/>
</dbReference>
<dbReference type="AlphaFoldDB" id="A0A9D4XMK3"/>
<dbReference type="InterPro" id="IPR018166">
    <property type="entry name" value="S-AdoMet_deCO2ase_CS"/>
</dbReference>
<dbReference type="InterPro" id="IPR016067">
    <property type="entry name" value="S-AdoMet_deCO2ase_core"/>
</dbReference>
<evidence type="ECO:0000313" key="6">
    <source>
        <dbReference type="Proteomes" id="UP001058974"/>
    </source>
</evidence>
<accession>A0A9D4XMK3</accession>
<evidence type="ECO:0000256" key="2">
    <source>
        <dbReference type="ARBA" id="ARBA00008466"/>
    </source>
</evidence>
<gene>
    <name evidence="5" type="ORF">KIW84_030238</name>
</gene>
<dbReference type="PANTHER" id="PTHR11570:SF15">
    <property type="entry name" value="S-ADENOSYLMETHIONINE DECARBOXYLASE PROENZYME 3"/>
    <property type="match status" value="1"/>
</dbReference>
<dbReference type="EMBL" id="JAMSHJ010000003">
    <property type="protein sequence ID" value="KAI5423941.1"/>
    <property type="molecule type" value="Genomic_DNA"/>
</dbReference>
<dbReference type="PANTHER" id="PTHR11570">
    <property type="entry name" value="S-ADENOSYLMETHIONINE DECARBOXYLASE"/>
    <property type="match status" value="1"/>
</dbReference>
<keyword evidence="6" id="KW-1185">Reference proteome</keyword>
<dbReference type="GO" id="GO:0005829">
    <property type="term" value="C:cytosol"/>
    <property type="evidence" value="ECO:0007669"/>
    <property type="project" value="TreeGrafter"/>
</dbReference>
<protein>
    <submittedName>
        <fullName evidence="5">Uncharacterized protein</fullName>
    </submittedName>
</protein>
<proteinExistence type="inferred from homology"/>
<evidence type="ECO:0000256" key="4">
    <source>
        <dbReference type="ARBA" id="ARBA00023115"/>
    </source>
</evidence>